<feature type="domain" description="Fibronectin type-III" evidence="11">
    <location>
        <begin position="2882"/>
        <end position="2978"/>
    </location>
</feature>
<dbReference type="InterPro" id="IPR007110">
    <property type="entry name" value="Ig-like_dom"/>
</dbReference>
<accession>A0A9J7KIA7</accession>
<dbReference type="PROSITE" id="PS50835">
    <property type="entry name" value="IG_LIKE"/>
    <property type="match status" value="12"/>
</dbReference>
<feature type="domain" description="Ig-like" evidence="10">
    <location>
        <begin position="3767"/>
        <end position="3856"/>
    </location>
</feature>
<feature type="domain" description="Ig-like" evidence="10">
    <location>
        <begin position="335"/>
        <end position="421"/>
    </location>
</feature>
<evidence type="ECO:0000259" key="10">
    <source>
        <dbReference type="PROSITE" id="PS50835"/>
    </source>
</evidence>
<dbReference type="SUPFAM" id="SSF49265">
    <property type="entry name" value="Fibronectin type III"/>
    <property type="match status" value="13"/>
</dbReference>
<dbReference type="GO" id="GO:0005886">
    <property type="term" value="C:plasma membrane"/>
    <property type="evidence" value="ECO:0000318"/>
    <property type="project" value="GO_Central"/>
</dbReference>
<dbReference type="GO" id="GO:0005634">
    <property type="term" value="C:nucleus"/>
    <property type="evidence" value="ECO:0007669"/>
    <property type="project" value="UniProtKB-SubCell"/>
</dbReference>
<dbReference type="GeneID" id="118405512"/>
<proteinExistence type="inferred from homology"/>
<evidence type="ECO:0000259" key="11">
    <source>
        <dbReference type="PROSITE" id="PS50853"/>
    </source>
</evidence>
<feature type="domain" description="Ig-like" evidence="10">
    <location>
        <begin position="158"/>
        <end position="242"/>
    </location>
</feature>
<dbReference type="FunFam" id="2.60.40.10:FF:000954">
    <property type="entry name" value="Obscurin, cytoskeletal calmodulin and titin-interacting RhoGEF"/>
    <property type="match status" value="2"/>
</dbReference>
<feature type="domain" description="Ig-like" evidence="10">
    <location>
        <begin position="2741"/>
        <end position="2878"/>
    </location>
</feature>
<feature type="domain" description="Fibronectin type-III" evidence="11">
    <location>
        <begin position="989"/>
        <end position="1083"/>
    </location>
</feature>
<evidence type="ECO:0000256" key="2">
    <source>
        <dbReference type="ARBA" id="ARBA00004496"/>
    </source>
</evidence>
<feature type="domain" description="Fibronectin type-III" evidence="11">
    <location>
        <begin position="3177"/>
        <end position="3270"/>
    </location>
</feature>
<dbReference type="FunFam" id="2.60.40.10:FF:002294">
    <property type="entry name" value="Immunoglobulin-like and fibronectin type III domain-containing 1, tandem duplicate 3"/>
    <property type="match status" value="2"/>
</dbReference>
<keyword evidence="12" id="KW-1185">Reference proteome</keyword>
<dbReference type="InterPro" id="IPR013098">
    <property type="entry name" value="Ig_I-set"/>
</dbReference>
<dbReference type="OrthoDB" id="504170at2759"/>
<name>A0A9J7KIA7_BRAFL</name>
<feature type="domain" description="Fibronectin type-III" evidence="11">
    <location>
        <begin position="1483"/>
        <end position="1581"/>
    </location>
</feature>
<dbReference type="GO" id="GO:0031672">
    <property type="term" value="C:A band"/>
    <property type="evidence" value="ECO:0007669"/>
    <property type="project" value="UniProtKB-ARBA"/>
</dbReference>
<dbReference type="FunFam" id="2.60.40.10:FF:000012">
    <property type="entry name" value="titin isoform X1"/>
    <property type="match status" value="1"/>
</dbReference>
<reference evidence="13" key="3">
    <citation type="submission" date="2025-08" db="UniProtKB">
        <authorList>
            <consortium name="RefSeq"/>
        </authorList>
    </citation>
    <scope>IDENTIFICATION</scope>
</reference>
<feature type="domain" description="Ig-like" evidence="10">
    <location>
        <begin position="3465"/>
        <end position="3566"/>
    </location>
</feature>
<comment type="similarity">
    <text evidence="3">Belongs to the protein kinase superfamily. CAMK Ser/Thr protein kinase family.</text>
</comment>
<evidence type="ECO:0000313" key="12">
    <source>
        <dbReference type="Proteomes" id="UP000001554"/>
    </source>
</evidence>
<feature type="domain" description="Ig-like" evidence="10">
    <location>
        <begin position="1390"/>
        <end position="1479"/>
    </location>
</feature>
<sequence length="3919" mass="435905">MNHEGREVEWYKKGVKCEKIDTVDMKSEGYKYFLVIQDCQLSDMGTVKFQSERQKSSATLLVKELPAVFTKQLQSCQRLEFQQAVFECETSRGTAQCKWFRKGAPIEPSDKYEIRASDRDHMLIVHDVRFEDEMEYQCRIVVGGEDTTSAELTVEEAPAEIITPLKDQTVMEEETATFTCDVSKENAKVKWLKGELEVKPSDRIAVKAVGKTHTLTIQKAELTDQSPFSLVATGGQTTADLTVIKIPPEFSLGVKDVKVRETETATFKCELTRDADFVRWRRNGDWIDTKDSEKYETIGKGRKHALLINNCVPEDAISYTAVVGEKESTAKLEVEELVRIVIPPEPTSVITNEVTKFECELNTEKADVTWWKEGAELRPGEKYRMEKDKKKHTLFINDTTEMDAGMYFVTAGEDKANAPLTVGEPPLKMIEGPKDQLVIEKETATFSCVTNKDGEVKWQRAGQDLEPSEKYKHEKDGTRHSLLIQDCKLDDKDTYTAVAGDHKLSAKLTVKLPAVKFGIPLDDQEIMETETATFETTVSRPCKVTWRKGGVNIEPSERVKILEDGMKHTLIIGDSVEEDEDKYTILADESEASAKLTVLALPLKFIRKMTLATVPMKGTAVFENELNKSVKGKWLLKGDQVIKESDKYKMTHVGKVHTLTVHDCNFDDEVEYVFVIPKKDLKAANTLEIGEPPKFVNYSPDILKTQATSGEKRSYNIDYVGIPKPHLTWEAFGPIEKPMGRSTVERQDDPQVVKFEVRDLIRKDAGTYKLKIKNKHGEDTLDLDISIIDVPGPVQSLGFTDVTRDKMSFSWQAPEDDGGSPVTGYVVEVMGPKEETWTVLTDKWPDFEFIAKDLIENNEYTFRVTAQNVVGRGPPTETPKRKAKLPFDPPGPPENPQLPEVKRTQVKFTWEVPTEDGGSPITGYFVEKKLDGGDWVRVNDLKTPDLKMTIKDLPMGAEAEFRSLAVNLAGEGPPSKPMAPVKLFERPGPPQNLSLTNPSRYGVTFTYAAPADDGGTPITGYHAYRTEEGLDDWTPCADPTMDTSLKVKGLKQGVNYRFRVCAENMVGKGPDAFHPKEGETGFTAGEPPSAPTLDISALPKDLEVVEPEDISLKIPISGQPPPEIKWTVNEKDVQTSDRLSLISATEPYTYVELAIKPSQRSDTGKYRILAKNEHGEAGGVCNVTVFSPPGPCRDFIASEITRSGCDLHWMVPEDDGGSPVTHYILEKAEGNLRGHSRVADDIKVTSHEVRDLVGYENYSFRVYAVNKYGQGPPVDLPEAFKAVDPLAPPDPPINLSITDPLDDSQVVNWQPPEHDGGSPVFGYFVEKSIAGTNKWEPVNKEACEYLKLKVPGLETGKEYVYRVYAANVIGRSGPSAISKPMKAQMPAELPILKLKVDPDIIVKAGETIKLQADYSGKPQPDIAWMMKDVELYTDDHMSVTTTDDTTLLVIKVCERQDRGPYDVIASNVSGKRTETVHVEVIDVPSEPTVPKILKRMPEEIHISWGPPEDDGGSPVTNYRVDRRDMTRPQWKVVDKFVPVDCTEYAVTKLEEGVEYVFRVMAENKIGLGRPTEYNPVVAKYAFDPPGPPQDPQIHNVTKASLTLLWKDPLEDGGSPITGFWVEQRDSVTERWIKLNKDEQIPAETHEYKVENLQKGQTYEYRISAQNMAGVGPPCSPTEPVIARDPPGPPDPPINPEILDTGKDSILMQWLPPDFDGGEPVTHYILEYSVGDTDEWVEAGTFPVAEELKFNYTGLEEGIEYRLRVKAVNKIGPSRPANPPGTYSPARPLFRPDPCIKLKVTDIRDDSAVFSWDPPEWNGGSPITNYIVKKMEMKRDKWVTITETLEETLCKIPKLTKGNMYMFKVSAQNKIGISDPAETEPVKAESPFGLPGPPVEPKAYDVTKNSLYLVWQRPWSDGGSPIIGYILEKREKGEKLWRKVNRTPHPKSDITLDEMIEDTEMEFQISAVNDVGVGPPADPIGPIRMTDPQGPPDPPINLDLSEPFADSIIIHYAPPLFDGNSPIIGYEIERAVDGTEDWEKCNYDPCPDLSYEVRGLKEGLKYNYRVKARNAVGPSKPSEILGPIEAKDPEIKPSFDLDCLPKDIIVRAGETIKLDIPLQGCPLPEVIWTRDGKPVEEDVRTSMHVTKESGKTSRAELVIVDSARKDKGALTLTLKNKWGEASGVCNVQVLDVPGPPLELFPSQVRRNHSELSWKRPEDDGGSPITNYLVFFREAGRKFWSKSTDACHGLFWQVDGLVEGKEYYYKVHAANKIGEGPPAEIDKIRAMDPIDPPGPCIDFQHTDPRKDSLVLNWKPPKDDGGSKIIGYNVEFTEADKPGEWRAINDYPISVLTTPVLGLTEGTEYIYRVNAQNAAGVGPWVNLPESVLARDPSREPTLELALEGDVVIKAGRPLRLEATYGGRPTPKVSWLKDGVRMDPDDHLHFELTQTFTTVVCGKALRSDTGEYTVTAINDAGRAKGSVNVEVIDIPGPCTEPWEFTECTRDSVNISWGVPEDDGGSRITNYILERRDTSKPKWQTVTPNALKTKFTATQLLENHTYEFRVSAENRCGAGPTIKSKPIKIQLPFGPPGPPESPGIRGIEAKAMTVTWDTPLTDGGSPIIGYIVEKKEKMSGRWSKVNRKAMEGHSLYVDGLIEGAEYEFRIYAENMAGLGPPSQPTQPTLALPPMDPPGPPQKLHTYDYTKSWAAIRWEEPLDNGGGEITGYCLEMTAKDKDDWLKVHDKPTIMLEEFTVADLVEGKEYEFRCKARNAKGFGPYAVMEPFKAKDRVYEPIIELEAGLRSGLTVKAGHPIHLAAYIRGKPDPEVWWESDPEFDKTRSVIGPTEDGSDFVLKNSVRTDSGLYKITASNDAGEKSATCRVTVLDVPGPPRFTRVKDVIKTGCTLQFKTPEDNGGSEITNYVIERREATRRIWTQISATLQKLIYYASNLQEGTDYVFRVAAENLIGVGDFTEFPPFKAMDPVGPPGPPQNLEIYDSMDTEVSLSWDIPKYDGGSPIKGYVIECRKYGDRDWKKGHTTATEPELKFTLTDLPHMEEYEFAVKAVNEVGPGKQAVTDPYVVREKQVPPSLRLPPQLTFKAGTNLVLDAALDGRPAPKVEWYKGDDTLKPDQRTDITQSLIDTILTVQHCTRNDAGTYFVTAANNSGKKSAECEVTVYGPPGPPQDLNIDGMTANTCSLSWRHPKDDGGSPVTCYLVQRKEMPDGKWVLVKGDVPVCSFIVPRLIEGKSYAFRVIAENKFGTGPGTETRPKMIKSLIKLPGPPENPLITDVSRNMMIVCWEPPLDDGGSPITGYWLEKRDSNNQRWFKVSKAPIVGTRERVTGLYANVEYDFRTSAINAAGVGPPSKPTKPTVAKDQAIPPGPPRPVVVDTTRSSVTLEWEPPARDGGSPIIGYYVEMKKFRGEADWERCHDTELVHLRELVVPDLNEGEEYWFRVFAVNEVGEGPPGDVPGRVIVKERIEEVEMDLDADIKEGVTVRAGNPVRLMAYFKGKPEPKCSWKRVGTEAMMRGYPENTSISTALIIKTSARTDTGKYALTVENKAGAKTMQTSVTVLDVPGPVLKLHPSNVTKRTVTLKWEPPEDDGGSRVTKYRIEKRDVSRKAWQRVSDTRDVTITIMDLVEECEYIFQVCAENKYGVGAPSETQPIKMTEPLDPPGPPENLTVTDVTKRSVGITWEPPKHDGGSKVTHYVMEMKAPGSSSFEKVDSKVTQLFYNFLELSEGEAYTFRACAVNAVGPGPYAQTPPVETREKLIPPGIRLQEEMTVRAGETINIVAGITGKPVPAISWERGGKPLMAVDRVSVVNDASSSNLDIKKCMRKIDQGVYQITAANKAGSASKTVKVTILDVPGEPNDVKISRVFANEMTVTWSKPYQDGGSPITNYVVDRRDVHMVTWTQVSASIDPKKM</sequence>
<dbReference type="FunFam" id="2.60.40.10:FF:000034">
    <property type="entry name" value="Titin isoform A"/>
    <property type="match status" value="2"/>
</dbReference>
<feature type="compositionally biased region" description="Pro residues" evidence="9">
    <location>
        <begin position="887"/>
        <end position="896"/>
    </location>
</feature>
<dbReference type="InterPro" id="IPR036179">
    <property type="entry name" value="Ig-like_dom_sf"/>
</dbReference>
<keyword evidence="8" id="KW-0393">Immunoglobulin domain</keyword>
<keyword evidence="4" id="KW-0963">Cytoplasm</keyword>
<dbReference type="GO" id="GO:0098609">
    <property type="term" value="P:cell-cell adhesion"/>
    <property type="evidence" value="ECO:0000318"/>
    <property type="project" value="GO_Central"/>
</dbReference>
<feature type="domain" description="Fibronectin type-III" evidence="11">
    <location>
        <begin position="1892"/>
        <end position="1988"/>
    </location>
</feature>
<dbReference type="FunFam" id="2.60.40.10:FF:001232">
    <property type="entry name" value="Immunoglobulin-like and fibronectin type III domain-containing 1"/>
    <property type="match status" value="1"/>
</dbReference>
<dbReference type="Pfam" id="PF00041">
    <property type="entry name" value="fn3"/>
    <property type="match status" value="23"/>
</dbReference>
<feature type="domain" description="Fibronectin type-III" evidence="11">
    <location>
        <begin position="1793"/>
        <end position="1886"/>
    </location>
</feature>
<feature type="domain" description="Fibronectin type-III" evidence="11">
    <location>
        <begin position="2690"/>
        <end position="2785"/>
    </location>
</feature>
<evidence type="ECO:0000256" key="1">
    <source>
        <dbReference type="ARBA" id="ARBA00004123"/>
    </source>
</evidence>
<dbReference type="CDD" id="cd00063">
    <property type="entry name" value="FN3"/>
    <property type="match status" value="24"/>
</dbReference>
<evidence type="ECO:0000256" key="9">
    <source>
        <dbReference type="SAM" id="MobiDB-lite"/>
    </source>
</evidence>
<feature type="domain" description="Fibronectin type-III" evidence="11">
    <location>
        <begin position="3573"/>
        <end position="3666"/>
    </location>
</feature>
<dbReference type="PROSITE" id="PS50853">
    <property type="entry name" value="FN3"/>
    <property type="match status" value="24"/>
</dbReference>
<evidence type="ECO:0000313" key="13">
    <source>
        <dbReference type="RefSeq" id="XP_035660908.1"/>
    </source>
</evidence>
<keyword evidence="7" id="KW-0539">Nucleus</keyword>
<feature type="domain" description="Fibronectin type-III" evidence="11">
    <location>
        <begin position="1691"/>
        <end position="1786"/>
    </location>
</feature>
<reference evidence="13" key="1">
    <citation type="journal article" date="2016" name="Genome Biol. Evol.">
        <title>Conserved non-coding elements in the most distant genera of cephalochordates: the Goldilocks principle.</title>
        <authorList>
            <person name="Yue J.X."/>
            <person name="Kozmikova I."/>
            <person name="Ono H."/>
            <person name="Nossa C.W."/>
            <person name="Kozmik Z."/>
            <person name="Putnam N.H."/>
            <person name="Yu J.K."/>
            <person name="Holland L.Z."/>
        </authorList>
    </citation>
    <scope>NUCLEOTIDE SEQUENCE</scope>
</reference>
<dbReference type="FunFam" id="2.60.40.10:FF:000770">
    <property type="entry name" value="titin isoform X1"/>
    <property type="match status" value="1"/>
</dbReference>
<dbReference type="PRINTS" id="PR00014">
    <property type="entry name" value="FNTYPEIII"/>
</dbReference>
<dbReference type="FunFam" id="2.60.40.10:FF:000031">
    <property type="entry name" value="Myosin-binding protein C, slow type"/>
    <property type="match status" value="3"/>
</dbReference>
<dbReference type="SMART" id="SM00408">
    <property type="entry name" value="IGc2"/>
    <property type="match status" value="12"/>
</dbReference>
<dbReference type="OMA" id="RVDITWA"/>
<dbReference type="FunFam" id="2.60.40.10:FF:000986">
    <property type="entry name" value="Titin b"/>
    <property type="match status" value="1"/>
</dbReference>
<dbReference type="FunFam" id="2.60.40.10:FF:000002">
    <property type="entry name" value="Titin a"/>
    <property type="match status" value="4"/>
</dbReference>
<comment type="subcellular location">
    <subcellularLocation>
        <location evidence="2">Cytoplasm</location>
    </subcellularLocation>
    <subcellularLocation>
        <location evidence="1">Nucleus</location>
    </subcellularLocation>
</comment>
<reference evidence="12" key="2">
    <citation type="journal article" date="2020" name="Nat. Ecol. Evol.">
        <title>Deeply conserved synteny resolves early events in vertebrate evolution.</title>
        <authorList>
            <person name="Simakov O."/>
            <person name="Marletaz F."/>
            <person name="Yue J.X."/>
            <person name="O'Connell B."/>
            <person name="Jenkins J."/>
            <person name="Brandt A."/>
            <person name="Calef R."/>
            <person name="Tung C.H."/>
            <person name="Huang T.K."/>
            <person name="Schmutz J."/>
            <person name="Satoh N."/>
            <person name="Yu J.K."/>
            <person name="Putnam N.H."/>
            <person name="Green R.E."/>
            <person name="Rokhsar D.S."/>
        </authorList>
    </citation>
    <scope>NUCLEOTIDE SEQUENCE [LARGE SCALE GENOMIC DNA]</scope>
    <source>
        <strain evidence="12">S238N-H82</strain>
    </source>
</reference>
<feature type="domain" description="Fibronectin type-III" evidence="11">
    <location>
        <begin position="790"/>
        <end position="886"/>
    </location>
</feature>
<feature type="domain" description="Fibronectin type-III" evidence="11">
    <location>
        <begin position="1291"/>
        <end position="1386"/>
    </location>
</feature>
<feature type="domain" description="Ig-like" evidence="10">
    <location>
        <begin position="2393"/>
        <end position="2482"/>
    </location>
</feature>
<gene>
    <name evidence="13" type="primary">LOC118405512</name>
</gene>
<dbReference type="FunFam" id="2.60.40.10:FF:000127">
    <property type="entry name" value="titin isoform X1"/>
    <property type="match status" value="1"/>
</dbReference>
<feature type="domain" description="Fibronectin type-III" evidence="11">
    <location>
        <begin position="2984"/>
        <end position="3084"/>
    </location>
</feature>
<feature type="region of interest" description="Disordered" evidence="9">
    <location>
        <begin position="870"/>
        <end position="899"/>
    </location>
</feature>
<evidence type="ECO:0000256" key="5">
    <source>
        <dbReference type="ARBA" id="ARBA00022737"/>
    </source>
</evidence>
<dbReference type="Gene3D" id="2.60.40.10">
    <property type="entry name" value="Immunoglobulins"/>
    <property type="match status" value="41"/>
</dbReference>
<feature type="domain" description="Fibronectin type-III" evidence="11">
    <location>
        <begin position="1993"/>
        <end position="2088"/>
    </location>
</feature>
<feature type="region of interest" description="Disordered" evidence="9">
    <location>
        <begin position="3355"/>
        <end position="3382"/>
    </location>
</feature>
<dbReference type="Proteomes" id="UP000001554">
    <property type="component" value="Chromosome 18"/>
</dbReference>
<dbReference type="FunFam" id="2.60.40.10:FF:000864">
    <property type="entry name" value="Titin b"/>
    <property type="match status" value="1"/>
</dbReference>
<feature type="domain" description="Fibronectin type-III" evidence="11">
    <location>
        <begin position="3671"/>
        <end position="3764"/>
    </location>
</feature>
<feature type="domain" description="Fibronectin type-III" evidence="11">
    <location>
        <begin position="3374"/>
        <end position="3473"/>
    </location>
</feature>
<dbReference type="InterPro" id="IPR036116">
    <property type="entry name" value="FN3_sf"/>
</dbReference>
<feature type="domain" description="Fibronectin type-III" evidence="11">
    <location>
        <begin position="2194"/>
        <end position="2287"/>
    </location>
</feature>
<evidence type="ECO:0000256" key="3">
    <source>
        <dbReference type="ARBA" id="ARBA00006692"/>
    </source>
</evidence>
<dbReference type="RefSeq" id="XP_035660908.1">
    <property type="nucleotide sequence ID" value="XM_035805015.1"/>
</dbReference>
<feature type="domain" description="Ig-like" evidence="10">
    <location>
        <begin position="425"/>
        <end position="509"/>
    </location>
</feature>
<evidence type="ECO:0000256" key="4">
    <source>
        <dbReference type="ARBA" id="ARBA00022490"/>
    </source>
</evidence>
<protein>
    <submittedName>
        <fullName evidence="13">Titin-like</fullName>
    </submittedName>
</protein>
<dbReference type="GO" id="GO:0007411">
    <property type="term" value="P:axon guidance"/>
    <property type="evidence" value="ECO:0000318"/>
    <property type="project" value="GO_Central"/>
</dbReference>
<feature type="domain" description="Fibronectin type-III" evidence="11">
    <location>
        <begin position="3863"/>
        <end position="3919"/>
    </location>
</feature>
<feature type="domain" description="Ig-like" evidence="10">
    <location>
        <begin position="66"/>
        <end position="155"/>
    </location>
</feature>
<dbReference type="InterPro" id="IPR013783">
    <property type="entry name" value="Ig-like_fold"/>
</dbReference>
<dbReference type="SUPFAM" id="SSF48726">
    <property type="entry name" value="Immunoglobulin"/>
    <property type="match status" value="16"/>
</dbReference>
<dbReference type="FunFam" id="2.60.40.10:FF:000003">
    <property type="entry name" value="Titin isoform E"/>
    <property type="match status" value="2"/>
</dbReference>
<feature type="domain" description="Fibronectin type-III" evidence="11">
    <location>
        <begin position="2489"/>
        <end position="2583"/>
    </location>
</feature>
<feature type="domain" description="Fibronectin type-III" evidence="11">
    <location>
        <begin position="2589"/>
        <end position="2684"/>
    </location>
</feature>
<dbReference type="GO" id="GO:0009986">
    <property type="term" value="C:cell surface"/>
    <property type="evidence" value="ECO:0000318"/>
    <property type="project" value="GO_Central"/>
</dbReference>
<dbReference type="PANTHER" id="PTHR14340">
    <property type="entry name" value="MICROFIBRIL-ASSOCIATED GLYCOPROTEIN 3"/>
    <property type="match status" value="1"/>
</dbReference>
<evidence type="ECO:0000256" key="6">
    <source>
        <dbReference type="ARBA" id="ARBA00023157"/>
    </source>
</evidence>
<dbReference type="InterPro" id="IPR003961">
    <property type="entry name" value="FN3_dom"/>
</dbReference>
<evidence type="ECO:0000256" key="8">
    <source>
        <dbReference type="ARBA" id="ARBA00023319"/>
    </source>
</evidence>
<dbReference type="Pfam" id="PF07679">
    <property type="entry name" value="I-set"/>
    <property type="match status" value="14"/>
</dbReference>
<dbReference type="SMART" id="SM00060">
    <property type="entry name" value="FN3"/>
    <property type="match status" value="23"/>
</dbReference>
<evidence type="ECO:0000256" key="7">
    <source>
        <dbReference type="ARBA" id="ARBA00023242"/>
    </source>
</evidence>
<dbReference type="PANTHER" id="PTHR14340:SF13">
    <property type="entry name" value="TITIN"/>
    <property type="match status" value="1"/>
</dbReference>
<feature type="domain" description="Fibronectin type-III" evidence="11">
    <location>
        <begin position="1188"/>
        <end position="1285"/>
    </location>
</feature>
<keyword evidence="6" id="KW-1015">Disulfide bond</keyword>
<organism evidence="12 13">
    <name type="scientific">Branchiostoma floridae</name>
    <name type="common">Florida lancelet</name>
    <name type="synonym">Amphioxus</name>
    <dbReference type="NCBI Taxonomy" id="7739"/>
    <lineage>
        <taxon>Eukaryota</taxon>
        <taxon>Metazoa</taxon>
        <taxon>Chordata</taxon>
        <taxon>Cephalochordata</taxon>
        <taxon>Leptocardii</taxon>
        <taxon>Amphioxiformes</taxon>
        <taxon>Branchiostomatidae</taxon>
        <taxon>Branchiostoma</taxon>
    </lineage>
</organism>
<feature type="domain" description="Fibronectin type-III" evidence="11">
    <location>
        <begin position="2290"/>
        <end position="2389"/>
    </location>
</feature>
<feature type="domain" description="Fibronectin type-III" evidence="11">
    <location>
        <begin position="892"/>
        <end position="987"/>
    </location>
</feature>
<dbReference type="KEGG" id="bfo:118405512"/>
<dbReference type="InterPro" id="IPR003599">
    <property type="entry name" value="Ig_sub"/>
</dbReference>
<feature type="domain" description="Fibronectin type-III" evidence="11">
    <location>
        <begin position="1587"/>
        <end position="1685"/>
    </location>
</feature>
<dbReference type="InterPro" id="IPR003598">
    <property type="entry name" value="Ig_sub2"/>
</dbReference>
<dbReference type="SMART" id="SM00409">
    <property type="entry name" value="IG"/>
    <property type="match status" value="14"/>
</dbReference>
<feature type="domain" description="Ig-like" evidence="10">
    <location>
        <begin position="1091"/>
        <end position="1186"/>
    </location>
</feature>
<dbReference type="FunFam" id="2.60.40.10:FF:000050">
    <property type="entry name" value="Titin isoform B"/>
    <property type="match status" value="3"/>
</dbReference>
<keyword evidence="5" id="KW-0677">Repeat</keyword>
<feature type="domain" description="Ig-like" evidence="10">
    <location>
        <begin position="3082"/>
        <end position="3170"/>
    </location>
</feature>
<feature type="domain" description="Ig-like" evidence="10">
    <location>
        <begin position="248"/>
        <end position="333"/>
    </location>
</feature>
<feature type="domain" description="Fibronectin type-III" evidence="11">
    <location>
        <begin position="3276"/>
        <end position="3370"/>
    </location>
</feature>
<dbReference type="GO" id="GO:0001764">
    <property type="term" value="P:neuron migration"/>
    <property type="evidence" value="ECO:0000318"/>
    <property type="project" value="GO_Central"/>
</dbReference>